<evidence type="ECO:0000313" key="10">
    <source>
        <dbReference type="Proteomes" id="UP000005408"/>
    </source>
</evidence>
<dbReference type="InterPro" id="IPR003388">
    <property type="entry name" value="Reticulon"/>
</dbReference>
<evidence type="ECO:0000259" key="8">
    <source>
        <dbReference type="PROSITE" id="PS50845"/>
    </source>
</evidence>
<feature type="compositionally biased region" description="Polar residues" evidence="7">
    <location>
        <begin position="49"/>
        <end position="63"/>
    </location>
</feature>
<feature type="compositionally biased region" description="Basic and acidic residues" evidence="7">
    <location>
        <begin position="124"/>
        <end position="138"/>
    </location>
</feature>
<dbReference type="PANTHER" id="PTHR45799:SF2">
    <property type="entry name" value="RETICULON-LIKE PROTEIN"/>
    <property type="match status" value="1"/>
</dbReference>
<name>A0A8W8I7Z2_MAGGI</name>
<keyword evidence="3 6" id="KW-0256">Endoplasmic reticulum</keyword>
<feature type="compositionally biased region" description="Polar residues" evidence="7">
    <location>
        <begin position="73"/>
        <end position="91"/>
    </location>
</feature>
<dbReference type="Pfam" id="PF02453">
    <property type="entry name" value="Reticulon"/>
    <property type="match status" value="1"/>
</dbReference>
<protein>
    <recommendedName>
        <fullName evidence="6">Reticulon-like protein</fullName>
    </recommendedName>
</protein>
<dbReference type="InterPro" id="IPR046964">
    <property type="entry name" value="RTN1-4"/>
</dbReference>
<keyword evidence="2 6" id="KW-0812">Transmembrane</keyword>
<evidence type="ECO:0000256" key="2">
    <source>
        <dbReference type="ARBA" id="ARBA00022692"/>
    </source>
</evidence>
<feature type="compositionally biased region" description="Basic and acidic residues" evidence="7">
    <location>
        <begin position="7"/>
        <end position="25"/>
    </location>
</feature>
<keyword evidence="5 6" id="KW-0472">Membrane</keyword>
<dbReference type="GO" id="GO:0005789">
    <property type="term" value="C:endoplasmic reticulum membrane"/>
    <property type="evidence" value="ECO:0007669"/>
    <property type="project" value="UniProtKB-SubCell"/>
</dbReference>
<evidence type="ECO:0000256" key="6">
    <source>
        <dbReference type="RuleBase" id="RU363132"/>
    </source>
</evidence>
<dbReference type="GO" id="GO:0030424">
    <property type="term" value="C:axon"/>
    <property type="evidence" value="ECO:0007669"/>
    <property type="project" value="TreeGrafter"/>
</dbReference>
<dbReference type="EnsemblMetazoa" id="G12803.12">
    <property type="protein sequence ID" value="G12803.12:cds"/>
    <property type="gene ID" value="G12803"/>
</dbReference>
<evidence type="ECO:0000313" key="9">
    <source>
        <dbReference type="EnsemblMetazoa" id="G12803.12:cds"/>
    </source>
</evidence>
<evidence type="ECO:0000256" key="4">
    <source>
        <dbReference type="ARBA" id="ARBA00022989"/>
    </source>
</evidence>
<organism evidence="9 10">
    <name type="scientific">Magallana gigas</name>
    <name type="common">Pacific oyster</name>
    <name type="synonym">Crassostrea gigas</name>
    <dbReference type="NCBI Taxonomy" id="29159"/>
    <lineage>
        <taxon>Eukaryota</taxon>
        <taxon>Metazoa</taxon>
        <taxon>Spiralia</taxon>
        <taxon>Lophotrochozoa</taxon>
        <taxon>Mollusca</taxon>
        <taxon>Bivalvia</taxon>
        <taxon>Autobranchia</taxon>
        <taxon>Pteriomorphia</taxon>
        <taxon>Ostreida</taxon>
        <taxon>Ostreoidea</taxon>
        <taxon>Ostreidae</taxon>
        <taxon>Magallana</taxon>
    </lineage>
</organism>
<feature type="transmembrane region" description="Helical" evidence="6">
    <location>
        <begin position="201"/>
        <end position="227"/>
    </location>
</feature>
<sequence length="376" mass="42428">MDTENDLMNRDIGAEAFEKVDKIPEQDEEVTTTSFSGETVEADRYEPDYTSQAKTSGSVNTENLLDLEYGEQYGQNAPSNFDQFSSSNTDTEPLKPSAPPASGFDLLGETESDTYENSPITSSSEKETPVKLPERKDAVAAPAAERTKPLEIDAWLKNVDPRGQKSKIEKKDEAKVENESSAGVYTLLDLIYWRDVKKTGVVFGSMLFVLLSLSCFSVLSVLAYLSLAVLTVTLSFRIYKNVLQAVQKSGEGHPFKHFLEMNIDLPEDKARDAVVDILKHLNCTFRELRRLFLVEDLVDSIKFGLLLWVLTYVGSWFNGMTLIILAVVAIFTLPKVYETYKVQIDNYVDLARTQKDNVWKQVQEKVPFLKKKEKKQ</sequence>
<dbReference type="Gene3D" id="1.20.5.2480">
    <property type="match status" value="1"/>
</dbReference>
<evidence type="ECO:0000256" key="5">
    <source>
        <dbReference type="ARBA" id="ARBA00023136"/>
    </source>
</evidence>
<dbReference type="AlphaFoldDB" id="A0A8W8I7Z2"/>
<comment type="subcellular location">
    <subcellularLocation>
        <location evidence="1 6">Endoplasmic reticulum membrane</location>
        <topology evidence="1 6">Multi-pass membrane protein</topology>
    </subcellularLocation>
</comment>
<accession>A0A8W8I7Z2</accession>
<keyword evidence="10" id="KW-1185">Reference proteome</keyword>
<evidence type="ECO:0000256" key="7">
    <source>
        <dbReference type="SAM" id="MobiDB-lite"/>
    </source>
</evidence>
<feature type="transmembrane region" description="Helical" evidence="6">
    <location>
        <begin position="305"/>
        <end position="333"/>
    </location>
</feature>
<evidence type="ECO:0000256" key="1">
    <source>
        <dbReference type="ARBA" id="ARBA00004477"/>
    </source>
</evidence>
<feature type="region of interest" description="Disordered" evidence="7">
    <location>
        <begin position="1"/>
        <end position="143"/>
    </location>
</feature>
<evidence type="ECO:0000256" key="3">
    <source>
        <dbReference type="ARBA" id="ARBA00022824"/>
    </source>
</evidence>
<keyword evidence="4 6" id="KW-1133">Transmembrane helix</keyword>
<proteinExistence type="predicted"/>
<feature type="domain" description="Reticulon" evidence="8">
    <location>
        <begin position="187"/>
        <end position="376"/>
    </location>
</feature>
<dbReference type="PROSITE" id="PS50845">
    <property type="entry name" value="RETICULON"/>
    <property type="match status" value="1"/>
</dbReference>
<reference evidence="9" key="1">
    <citation type="submission" date="2022-08" db="UniProtKB">
        <authorList>
            <consortium name="EnsemblMetazoa"/>
        </authorList>
    </citation>
    <scope>IDENTIFICATION</scope>
    <source>
        <strain evidence="9">05x7-T-G4-1.051#20</strain>
    </source>
</reference>
<dbReference type="PANTHER" id="PTHR45799">
    <property type="entry name" value="RETICULON-LIKE PROTEIN"/>
    <property type="match status" value="1"/>
</dbReference>
<dbReference type="Proteomes" id="UP000005408">
    <property type="component" value="Unassembled WGS sequence"/>
</dbReference>